<protein>
    <recommendedName>
        <fullName evidence="1">Stage 0 sporulation protein A homolog</fullName>
    </recommendedName>
</protein>
<comment type="caution">
    <text evidence="13">The sequence shown here is derived from an EMBL/GenBank/DDBJ whole genome shotgun (WGS) entry which is preliminary data.</text>
</comment>
<feature type="domain" description="Response regulatory" evidence="12">
    <location>
        <begin position="8"/>
        <end position="122"/>
    </location>
</feature>
<dbReference type="GO" id="GO:0043565">
    <property type="term" value="F:sequence-specific DNA binding"/>
    <property type="evidence" value="ECO:0007669"/>
    <property type="project" value="InterPro"/>
</dbReference>
<comment type="function">
    <text evidence="8">May play the central regulatory role in sporulation. It may be an element of the effector pathway responsible for the activation of sporulation genes in response to nutritional stress. Spo0A may act in concert with spo0H (a sigma factor) to control the expression of some genes that are critical to the sporulation process.</text>
</comment>
<dbReference type="CDD" id="cd00009">
    <property type="entry name" value="AAA"/>
    <property type="match status" value="1"/>
</dbReference>
<dbReference type="PROSITE" id="PS50045">
    <property type="entry name" value="SIGMA54_INTERACT_4"/>
    <property type="match status" value="1"/>
</dbReference>
<dbReference type="AlphaFoldDB" id="A0AA46AKI4"/>
<evidence type="ECO:0000256" key="5">
    <source>
        <dbReference type="ARBA" id="ARBA00023015"/>
    </source>
</evidence>
<dbReference type="GO" id="GO:0000160">
    <property type="term" value="P:phosphorelay signal transduction system"/>
    <property type="evidence" value="ECO:0007669"/>
    <property type="project" value="InterPro"/>
</dbReference>
<dbReference type="PROSITE" id="PS00676">
    <property type="entry name" value="SIGMA54_INTERACT_2"/>
    <property type="match status" value="1"/>
</dbReference>
<dbReference type="InterPro" id="IPR027417">
    <property type="entry name" value="P-loop_NTPase"/>
</dbReference>
<dbReference type="Gene3D" id="3.40.50.2300">
    <property type="match status" value="1"/>
</dbReference>
<keyword evidence="6 13" id="KW-0238">DNA-binding</keyword>
<evidence type="ECO:0000259" key="11">
    <source>
        <dbReference type="PROSITE" id="PS50045"/>
    </source>
</evidence>
<dbReference type="PROSITE" id="PS50110">
    <property type="entry name" value="RESPONSE_REGULATORY"/>
    <property type="match status" value="1"/>
</dbReference>
<dbReference type="GO" id="GO:0006355">
    <property type="term" value="P:regulation of DNA-templated transcription"/>
    <property type="evidence" value="ECO:0007669"/>
    <property type="project" value="InterPro"/>
</dbReference>
<dbReference type="FunFam" id="3.40.50.300:FF:000006">
    <property type="entry name" value="DNA-binding transcriptional regulator NtrC"/>
    <property type="match status" value="1"/>
</dbReference>
<evidence type="ECO:0000256" key="4">
    <source>
        <dbReference type="ARBA" id="ARBA00022840"/>
    </source>
</evidence>
<dbReference type="InterPro" id="IPR002078">
    <property type="entry name" value="Sigma_54_int"/>
</dbReference>
<dbReference type="SMART" id="SM00382">
    <property type="entry name" value="AAA"/>
    <property type="match status" value="1"/>
</dbReference>
<dbReference type="GO" id="GO:0005524">
    <property type="term" value="F:ATP binding"/>
    <property type="evidence" value="ECO:0007669"/>
    <property type="project" value="UniProtKB-KW"/>
</dbReference>
<evidence type="ECO:0000313" key="13">
    <source>
        <dbReference type="EMBL" id="SMP71346.1"/>
    </source>
</evidence>
<name>A0AA46AKI4_9CLOT</name>
<dbReference type="SUPFAM" id="SSF52540">
    <property type="entry name" value="P-loop containing nucleoside triphosphate hydrolases"/>
    <property type="match status" value="1"/>
</dbReference>
<gene>
    <name evidence="13" type="ORF">SAMN06296020_1232</name>
</gene>
<dbReference type="RefSeq" id="WP_283410829.1">
    <property type="nucleotide sequence ID" value="NZ_FXUF01000023.1"/>
</dbReference>
<keyword evidence="5" id="KW-0805">Transcription regulation</keyword>
<dbReference type="Pfam" id="PF25601">
    <property type="entry name" value="AAA_lid_14"/>
    <property type="match status" value="1"/>
</dbReference>
<evidence type="ECO:0000256" key="3">
    <source>
        <dbReference type="ARBA" id="ARBA00022741"/>
    </source>
</evidence>
<dbReference type="Gene3D" id="1.10.10.60">
    <property type="entry name" value="Homeodomain-like"/>
    <property type="match status" value="1"/>
</dbReference>
<dbReference type="Proteomes" id="UP001158066">
    <property type="component" value="Unassembled WGS sequence"/>
</dbReference>
<evidence type="ECO:0000256" key="7">
    <source>
        <dbReference type="ARBA" id="ARBA00023163"/>
    </source>
</evidence>
<dbReference type="SUPFAM" id="SSF52172">
    <property type="entry name" value="CheY-like"/>
    <property type="match status" value="1"/>
</dbReference>
<dbReference type="InterPro" id="IPR058031">
    <property type="entry name" value="AAA_lid_NorR"/>
</dbReference>
<dbReference type="SUPFAM" id="SSF46689">
    <property type="entry name" value="Homeodomain-like"/>
    <property type="match status" value="1"/>
</dbReference>
<evidence type="ECO:0000313" key="14">
    <source>
        <dbReference type="Proteomes" id="UP001158066"/>
    </source>
</evidence>
<feature type="region of interest" description="Disordered" evidence="10">
    <location>
        <begin position="383"/>
        <end position="413"/>
    </location>
</feature>
<sequence>MRNTHNFNILIVDDDNDYRQVLELLLSNQGYDTQSASDAMEAMALIRQHEIDLMITDYRMKGMDGIALLNEVRRSNPGISIIVITAYGSVEKAVEAMRQGAFTYVIKGSDPEELLLEIEKIKHFRHLELENRTLKKQTNQFDFMLNTHHGHFRHLIETAKRAADSNANILVLGESGVGKEVLARYIHQHSSREANQFMAVNCHVFSDSVLESELFGHEKGSFTGAVARRIGRFEAADGGTLFLDEVGDMPLSTQAKLLRVLENHEIERIGSNQPLSVDFRLIAATHKNLDDEIRKGRFREDLYFRIATIVLEVPPLRERREDLPLYIDYFINQIQQDLKKQVSGMEPAVERFLLEYRYPGNIREMRNIIERLIVLSSTGTLMEKDLPTPKSPTPATGSGTPESASEASEAFSEDGVAGSFRALRVIRQEAESRHIQEVLKQCDYNVSEASKILEISHRQLNNKINEYGLRTPAGN</sequence>
<dbReference type="Pfam" id="PF00072">
    <property type="entry name" value="Response_reg"/>
    <property type="match status" value="1"/>
</dbReference>
<feature type="modified residue" description="4-aspartylphosphate" evidence="9">
    <location>
        <position position="57"/>
    </location>
</feature>
<proteinExistence type="predicted"/>
<dbReference type="Pfam" id="PF00158">
    <property type="entry name" value="Sigma54_activat"/>
    <property type="match status" value="1"/>
</dbReference>
<evidence type="ECO:0000256" key="10">
    <source>
        <dbReference type="SAM" id="MobiDB-lite"/>
    </source>
</evidence>
<evidence type="ECO:0000256" key="9">
    <source>
        <dbReference type="PROSITE-ProRule" id="PRU00169"/>
    </source>
</evidence>
<dbReference type="FunFam" id="3.40.50.2300:FF:000018">
    <property type="entry name" value="DNA-binding transcriptional regulator NtrC"/>
    <property type="match status" value="1"/>
</dbReference>
<organism evidence="13 14">
    <name type="scientific">Anoxynatronum buryatiense</name>
    <dbReference type="NCBI Taxonomy" id="489973"/>
    <lineage>
        <taxon>Bacteria</taxon>
        <taxon>Bacillati</taxon>
        <taxon>Bacillota</taxon>
        <taxon>Clostridia</taxon>
        <taxon>Eubacteriales</taxon>
        <taxon>Clostridiaceae</taxon>
        <taxon>Anoxynatronum</taxon>
    </lineage>
</organism>
<dbReference type="PROSITE" id="PS00675">
    <property type="entry name" value="SIGMA54_INTERACT_1"/>
    <property type="match status" value="1"/>
</dbReference>
<keyword evidence="7" id="KW-0804">Transcription</keyword>
<keyword evidence="4" id="KW-0067">ATP-binding</keyword>
<dbReference type="InterPro" id="IPR025943">
    <property type="entry name" value="Sigma_54_int_dom_ATP-bd_2"/>
</dbReference>
<dbReference type="Gene3D" id="3.40.50.300">
    <property type="entry name" value="P-loop containing nucleotide triphosphate hydrolases"/>
    <property type="match status" value="1"/>
</dbReference>
<dbReference type="SMART" id="SM00448">
    <property type="entry name" value="REC"/>
    <property type="match status" value="1"/>
</dbReference>
<dbReference type="PANTHER" id="PTHR32071">
    <property type="entry name" value="TRANSCRIPTIONAL REGULATORY PROTEIN"/>
    <property type="match status" value="1"/>
</dbReference>
<evidence type="ECO:0000256" key="1">
    <source>
        <dbReference type="ARBA" id="ARBA00018672"/>
    </source>
</evidence>
<dbReference type="PANTHER" id="PTHR32071:SF21">
    <property type="entry name" value="TRANSCRIPTIONAL REGULATORY PROTEIN FLGR"/>
    <property type="match status" value="1"/>
</dbReference>
<keyword evidence="14" id="KW-1185">Reference proteome</keyword>
<evidence type="ECO:0000256" key="6">
    <source>
        <dbReference type="ARBA" id="ARBA00023125"/>
    </source>
</evidence>
<dbReference type="InterPro" id="IPR002197">
    <property type="entry name" value="HTH_Fis"/>
</dbReference>
<dbReference type="InterPro" id="IPR003593">
    <property type="entry name" value="AAA+_ATPase"/>
</dbReference>
<evidence type="ECO:0000256" key="2">
    <source>
        <dbReference type="ARBA" id="ARBA00022553"/>
    </source>
</evidence>
<keyword evidence="2 9" id="KW-0597">Phosphoprotein</keyword>
<accession>A0AA46AKI4</accession>
<feature type="domain" description="Sigma-54 factor interaction" evidence="11">
    <location>
        <begin position="145"/>
        <end position="374"/>
    </location>
</feature>
<evidence type="ECO:0000256" key="8">
    <source>
        <dbReference type="ARBA" id="ARBA00024867"/>
    </source>
</evidence>
<dbReference type="Pfam" id="PF02954">
    <property type="entry name" value="HTH_8"/>
    <property type="match status" value="1"/>
</dbReference>
<dbReference type="InterPro" id="IPR025662">
    <property type="entry name" value="Sigma_54_int_dom_ATP-bd_1"/>
</dbReference>
<dbReference type="EMBL" id="FXUF01000023">
    <property type="protein sequence ID" value="SMP71346.1"/>
    <property type="molecule type" value="Genomic_DNA"/>
</dbReference>
<dbReference type="Gene3D" id="1.10.8.60">
    <property type="match status" value="1"/>
</dbReference>
<dbReference type="InterPro" id="IPR001789">
    <property type="entry name" value="Sig_transdc_resp-reg_receiver"/>
</dbReference>
<evidence type="ECO:0000259" key="12">
    <source>
        <dbReference type="PROSITE" id="PS50110"/>
    </source>
</evidence>
<dbReference type="InterPro" id="IPR009057">
    <property type="entry name" value="Homeodomain-like_sf"/>
</dbReference>
<keyword evidence="3" id="KW-0547">Nucleotide-binding</keyword>
<dbReference type="InterPro" id="IPR011006">
    <property type="entry name" value="CheY-like_superfamily"/>
</dbReference>
<reference evidence="13" key="1">
    <citation type="submission" date="2017-05" db="EMBL/GenBank/DDBJ databases">
        <authorList>
            <person name="Varghese N."/>
            <person name="Submissions S."/>
        </authorList>
    </citation>
    <scope>NUCLEOTIDE SEQUENCE</scope>
    <source>
        <strain evidence="13">Su22</strain>
    </source>
</reference>